<organism evidence="12 13">
    <name type="scientific">Candidatus Gottesmanbacteria bacterium GW2011_GWB1_44_11c</name>
    <dbReference type="NCBI Taxonomy" id="1618447"/>
    <lineage>
        <taxon>Bacteria</taxon>
        <taxon>Candidatus Gottesmaniibacteriota</taxon>
    </lineage>
</organism>
<comment type="cofactor">
    <cofactor evidence="2">
        <name>thiamine diphosphate</name>
        <dbReference type="ChEBI" id="CHEBI:58937"/>
    </cofactor>
</comment>
<comment type="caution">
    <text evidence="12">The sequence shown here is derived from an EMBL/GenBank/DDBJ whole genome shotgun (WGS) entry which is preliminary data.</text>
</comment>
<dbReference type="SUPFAM" id="SSF52518">
    <property type="entry name" value="Thiamin diphosphate-binding fold (THDP-binding)"/>
    <property type="match status" value="1"/>
</dbReference>
<dbReference type="InterPro" id="IPR011766">
    <property type="entry name" value="TPP_enzyme_TPP-bd"/>
</dbReference>
<evidence type="ECO:0000256" key="2">
    <source>
        <dbReference type="ARBA" id="ARBA00001964"/>
    </source>
</evidence>
<comment type="cofactor">
    <cofactor evidence="3">
        <name>[4Fe-4S] cluster</name>
        <dbReference type="ChEBI" id="CHEBI:49883"/>
    </cofactor>
</comment>
<dbReference type="AlphaFoldDB" id="A0A0G1GUN4"/>
<evidence type="ECO:0000259" key="10">
    <source>
        <dbReference type="Pfam" id="PF02775"/>
    </source>
</evidence>
<dbReference type="NCBIfam" id="TIGR02177">
    <property type="entry name" value="PorB_KorB"/>
    <property type="match status" value="1"/>
</dbReference>
<dbReference type="Pfam" id="PF12367">
    <property type="entry name" value="PFO_beta_C"/>
    <property type="match status" value="1"/>
</dbReference>
<sequence length="280" mass="30608">MITSDIYKTDITPTWCPGCGNFGIWMALKNALTKLAVPNHNVVIVYGVGCHGNMRDWMHVYGVEGLHGRALPVAQGIKLANSKLTVIAVTGDGDCIGEGGNHFLHAAKRNPNITVLVHDNQVYGLTTGQASPTAQKGLETKSTPGGVMELPLNPLSLALVAGGTFVSRGFAGDIPQLTEILAKAILHNGFSVVDVLQPCVTFDKIHDYGWYRKRIYTVEPQKEKHTALEKSMEWGDTIPLGVLYQEQKETSEDREAVARTPLVDFPLGIPKRDDFLNMFQ</sequence>
<evidence type="ECO:0000256" key="8">
    <source>
        <dbReference type="ARBA" id="ARBA00023014"/>
    </source>
</evidence>
<dbReference type="GO" id="GO:0045333">
    <property type="term" value="P:cellular respiration"/>
    <property type="evidence" value="ECO:0007669"/>
    <property type="project" value="UniProtKB-ARBA"/>
</dbReference>
<dbReference type="PANTHER" id="PTHR48084">
    <property type="entry name" value="2-OXOGLUTARATE OXIDOREDUCTASE SUBUNIT KORB-RELATED"/>
    <property type="match status" value="1"/>
</dbReference>
<dbReference type="CDD" id="cd03375">
    <property type="entry name" value="TPP_OGFOR"/>
    <property type="match status" value="1"/>
</dbReference>
<dbReference type="InterPro" id="IPR051457">
    <property type="entry name" value="2-oxoacid:Fd_oxidoreductase"/>
</dbReference>
<dbReference type="InterPro" id="IPR011896">
    <property type="entry name" value="OFOB"/>
</dbReference>
<dbReference type="PATRIC" id="fig|1618447.3.peg.443"/>
<dbReference type="InterPro" id="IPR032686">
    <property type="entry name" value="PFO_beta_C"/>
</dbReference>
<dbReference type="GO" id="GO:0016625">
    <property type="term" value="F:oxidoreductase activity, acting on the aldehyde or oxo group of donors, iron-sulfur protein as acceptor"/>
    <property type="evidence" value="ECO:0007669"/>
    <property type="project" value="UniProtKB-ARBA"/>
</dbReference>
<dbReference type="GO" id="GO:0030976">
    <property type="term" value="F:thiamine pyrophosphate binding"/>
    <property type="evidence" value="ECO:0007669"/>
    <property type="project" value="InterPro"/>
</dbReference>
<accession>A0A0G1GUN4</accession>
<dbReference type="InterPro" id="IPR029061">
    <property type="entry name" value="THDP-binding"/>
</dbReference>
<keyword evidence="9" id="KW-0786">Thiamine pyrophosphate</keyword>
<dbReference type="GO" id="GO:0046872">
    <property type="term" value="F:metal ion binding"/>
    <property type="evidence" value="ECO:0007669"/>
    <property type="project" value="UniProtKB-KW"/>
</dbReference>
<comment type="cofactor">
    <cofactor evidence="1">
        <name>Mg(2+)</name>
        <dbReference type="ChEBI" id="CHEBI:18420"/>
    </cofactor>
</comment>
<gene>
    <name evidence="12" type="ORF">UW22_C0011G0021</name>
</gene>
<reference evidence="12 13" key="1">
    <citation type="journal article" date="2015" name="Nature">
        <title>rRNA introns, odd ribosomes, and small enigmatic genomes across a large radiation of phyla.</title>
        <authorList>
            <person name="Brown C.T."/>
            <person name="Hug L.A."/>
            <person name="Thomas B.C."/>
            <person name="Sharon I."/>
            <person name="Castelle C.J."/>
            <person name="Singh A."/>
            <person name="Wilkins M.J."/>
            <person name="Williams K.H."/>
            <person name="Banfield J.F."/>
        </authorList>
    </citation>
    <scope>NUCLEOTIDE SEQUENCE [LARGE SCALE GENOMIC DNA]</scope>
</reference>
<evidence type="ECO:0000313" key="13">
    <source>
        <dbReference type="Proteomes" id="UP000034617"/>
    </source>
</evidence>
<evidence type="ECO:0000256" key="6">
    <source>
        <dbReference type="ARBA" id="ARBA00023002"/>
    </source>
</evidence>
<evidence type="ECO:0000256" key="1">
    <source>
        <dbReference type="ARBA" id="ARBA00001946"/>
    </source>
</evidence>
<keyword evidence="4" id="KW-0479">Metal-binding</keyword>
<evidence type="ECO:0000256" key="7">
    <source>
        <dbReference type="ARBA" id="ARBA00023004"/>
    </source>
</evidence>
<keyword evidence="5" id="KW-0460">Magnesium</keyword>
<dbReference type="Gene3D" id="3.40.50.970">
    <property type="match status" value="1"/>
</dbReference>
<proteinExistence type="predicted"/>
<dbReference type="PANTHER" id="PTHR48084:SF4">
    <property type="entry name" value="2-OXOGLUTARATE OXIDOREDUCTASE SUBUNIT KORB"/>
    <property type="match status" value="1"/>
</dbReference>
<evidence type="ECO:0000256" key="5">
    <source>
        <dbReference type="ARBA" id="ARBA00022842"/>
    </source>
</evidence>
<feature type="domain" description="Thiamine pyrophosphate enzyme TPP-binding" evidence="10">
    <location>
        <begin position="48"/>
        <end position="195"/>
    </location>
</feature>
<keyword evidence="6" id="KW-0560">Oxidoreductase</keyword>
<dbReference type="GO" id="GO:0051536">
    <property type="term" value="F:iron-sulfur cluster binding"/>
    <property type="evidence" value="ECO:0007669"/>
    <property type="project" value="UniProtKB-KW"/>
</dbReference>
<dbReference type="Pfam" id="PF02775">
    <property type="entry name" value="TPP_enzyme_C"/>
    <property type="match status" value="1"/>
</dbReference>
<evidence type="ECO:0000259" key="11">
    <source>
        <dbReference type="Pfam" id="PF12367"/>
    </source>
</evidence>
<dbReference type="Proteomes" id="UP000034617">
    <property type="component" value="Unassembled WGS sequence"/>
</dbReference>
<dbReference type="EMBL" id="LCHM01000011">
    <property type="protein sequence ID" value="KKT38330.1"/>
    <property type="molecule type" value="Genomic_DNA"/>
</dbReference>
<evidence type="ECO:0000256" key="9">
    <source>
        <dbReference type="ARBA" id="ARBA00023052"/>
    </source>
</evidence>
<name>A0A0G1GUN4_9BACT</name>
<protein>
    <submittedName>
        <fullName evidence="12">2-oxoacid ferredoxin oxidoreductase, subunit beta</fullName>
    </submittedName>
</protein>
<feature type="domain" description="Pyruvate ferredoxin oxidoreductase beta subunit C-terminal" evidence="11">
    <location>
        <begin position="199"/>
        <end position="256"/>
    </location>
</feature>
<keyword evidence="8" id="KW-0411">Iron-sulfur</keyword>
<keyword evidence="7" id="KW-0408">Iron</keyword>
<evidence type="ECO:0000313" key="12">
    <source>
        <dbReference type="EMBL" id="KKT38330.1"/>
    </source>
</evidence>
<evidence type="ECO:0000256" key="3">
    <source>
        <dbReference type="ARBA" id="ARBA00001966"/>
    </source>
</evidence>
<evidence type="ECO:0000256" key="4">
    <source>
        <dbReference type="ARBA" id="ARBA00022723"/>
    </source>
</evidence>